<dbReference type="OrthoDB" id="3267806at2759"/>
<evidence type="ECO:0000313" key="3">
    <source>
        <dbReference type="Proteomes" id="UP000521943"/>
    </source>
</evidence>
<feature type="transmembrane region" description="Helical" evidence="1">
    <location>
        <begin position="216"/>
        <end position="241"/>
    </location>
</feature>
<protein>
    <submittedName>
        <fullName evidence="2">Uncharacterized protein</fullName>
    </submittedName>
</protein>
<accession>A0A8H6HF70</accession>
<dbReference type="Proteomes" id="UP000521943">
    <property type="component" value="Unassembled WGS sequence"/>
</dbReference>
<gene>
    <name evidence="2" type="ORF">DFP72DRAFT_926682</name>
</gene>
<comment type="caution">
    <text evidence="2">The sequence shown here is derived from an EMBL/GenBank/DDBJ whole genome shotgun (WGS) entry which is preliminary data.</text>
</comment>
<keyword evidence="1" id="KW-1133">Transmembrane helix</keyword>
<evidence type="ECO:0000256" key="1">
    <source>
        <dbReference type="SAM" id="Phobius"/>
    </source>
</evidence>
<feature type="transmembrane region" description="Helical" evidence="1">
    <location>
        <begin position="253"/>
        <end position="271"/>
    </location>
</feature>
<dbReference type="AlphaFoldDB" id="A0A8H6HF70"/>
<reference evidence="2 3" key="1">
    <citation type="submission" date="2020-07" db="EMBL/GenBank/DDBJ databases">
        <title>Comparative genomics of pyrophilous fungi reveals a link between fire events and developmental genes.</title>
        <authorList>
            <consortium name="DOE Joint Genome Institute"/>
            <person name="Steindorff A.S."/>
            <person name="Carver A."/>
            <person name="Calhoun S."/>
            <person name="Stillman K."/>
            <person name="Liu H."/>
            <person name="Lipzen A."/>
            <person name="Pangilinan J."/>
            <person name="Labutti K."/>
            <person name="Bruns T.D."/>
            <person name="Grigoriev I.V."/>
        </authorList>
    </citation>
    <scope>NUCLEOTIDE SEQUENCE [LARGE SCALE GENOMIC DNA]</scope>
    <source>
        <strain evidence="2 3">CBS 144469</strain>
    </source>
</reference>
<evidence type="ECO:0000313" key="2">
    <source>
        <dbReference type="EMBL" id="KAF6745196.1"/>
    </source>
</evidence>
<keyword evidence="1" id="KW-0472">Membrane</keyword>
<name>A0A8H6HF70_9AGAR</name>
<feature type="transmembrane region" description="Helical" evidence="1">
    <location>
        <begin position="24"/>
        <end position="44"/>
    </location>
</feature>
<feature type="transmembrane region" description="Helical" evidence="1">
    <location>
        <begin position="56"/>
        <end position="79"/>
    </location>
</feature>
<organism evidence="2 3">
    <name type="scientific">Ephemerocybe angulata</name>
    <dbReference type="NCBI Taxonomy" id="980116"/>
    <lineage>
        <taxon>Eukaryota</taxon>
        <taxon>Fungi</taxon>
        <taxon>Dikarya</taxon>
        <taxon>Basidiomycota</taxon>
        <taxon>Agaricomycotina</taxon>
        <taxon>Agaricomycetes</taxon>
        <taxon>Agaricomycetidae</taxon>
        <taxon>Agaricales</taxon>
        <taxon>Agaricineae</taxon>
        <taxon>Psathyrellaceae</taxon>
        <taxon>Ephemerocybe</taxon>
    </lineage>
</organism>
<proteinExistence type="predicted"/>
<feature type="transmembrane region" description="Helical" evidence="1">
    <location>
        <begin position="176"/>
        <end position="195"/>
    </location>
</feature>
<feature type="transmembrane region" description="Helical" evidence="1">
    <location>
        <begin position="139"/>
        <end position="164"/>
    </location>
</feature>
<sequence length="304" mass="33860">MSYRPELPSALIIVHRLQYVGDTLALVLYGIATAISILCVTSLLQTFRNRSSRRQLYYVCMVYICGTLFIAGESWANAFSTIDYPLYPGGPFTWQMEHYNHPVIVMGNVAFTMTAWLADGFMIYRCYIVYTLEERWRCYILLGPILLYLASLATGILLLVQSAIPQSSLFSQVNIGLAYFTIAAALNVVITGLISTKLITHRIRMQKILGGEPNAFGVYTSLTTILVESSALYAGFFLMFVIPFAVDHPAAKLFLPMLAQVQVIAPLLVAYRLTKKRAWTPDIGRTFSSVSPMTGVAFDQDVDA</sequence>
<dbReference type="EMBL" id="JACGCI010000109">
    <property type="protein sequence ID" value="KAF6745196.1"/>
    <property type="molecule type" value="Genomic_DNA"/>
</dbReference>
<keyword evidence="3" id="KW-1185">Reference proteome</keyword>
<keyword evidence="1" id="KW-0812">Transmembrane</keyword>
<feature type="transmembrane region" description="Helical" evidence="1">
    <location>
        <begin position="99"/>
        <end position="118"/>
    </location>
</feature>